<evidence type="ECO:0000259" key="4">
    <source>
        <dbReference type="Pfam" id="PF13861"/>
    </source>
</evidence>
<keyword evidence="6" id="KW-1185">Reference proteome</keyword>
<keyword evidence="2" id="KW-1005">Bacterial flagellum biogenesis</keyword>
<keyword evidence="5" id="KW-0966">Cell projection</keyword>
<feature type="region of interest" description="Disordered" evidence="3">
    <location>
        <begin position="129"/>
        <end position="167"/>
    </location>
</feature>
<feature type="domain" description="FlgD Tudor-like" evidence="4">
    <location>
        <begin position="83"/>
        <end position="132"/>
    </location>
</feature>
<evidence type="ECO:0000313" key="5">
    <source>
        <dbReference type="EMBL" id="MFC5494276.1"/>
    </source>
</evidence>
<dbReference type="RefSeq" id="WP_345180252.1">
    <property type="nucleotide sequence ID" value="NZ_BAABFQ010000007.1"/>
</dbReference>
<protein>
    <submittedName>
        <fullName evidence="5">Flagellar hook capping FlgD N-terminal domain-containing protein</fullName>
    </submittedName>
</protein>
<organism evidence="5 6">
    <name type="scientific">Nocardioides caricicola</name>
    <dbReference type="NCBI Taxonomy" id="634770"/>
    <lineage>
        <taxon>Bacteria</taxon>
        <taxon>Bacillati</taxon>
        <taxon>Actinomycetota</taxon>
        <taxon>Actinomycetes</taxon>
        <taxon>Propionibacteriales</taxon>
        <taxon>Nocardioidaceae</taxon>
        <taxon>Nocardioides</taxon>
    </lineage>
</organism>
<accession>A0ABW0N2Q3</accession>
<keyword evidence="5" id="KW-0282">Flagellum</keyword>
<dbReference type="EMBL" id="JBHSMD010000004">
    <property type="protein sequence ID" value="MFC5494276.1"/>
    <property type="molecule type" value="Genomic_DNA"/>
</dbReference>
<evidence type="ECO:0000256" key="3">
    <source>
        <dbReference type="SAM" id="MobiDB-lite"/>
    </source>
</evidence>
<reference evidence="6" key="1">
    <citation type="journal article" date="2019" name="Int. J. Syst. Evol. Microbiol.">
        <title>The Global Catalogue of Microorganisms (GCM) 10K type strain sequencing project: providing services to taxonomists for standard genome sequencing and annotation.</title>
        <authorList>
            <consortium name="The Broad Institute Genomics Platform"/>
            <consortium name="The Broad Institute Genome Sequencing Center for Infectious Disease"/>
            <person name="Wu L."/>
            <person name="Ma J."/>
        </authorList>
    </citation>
    <scope>NUCLEOTIDE SEQUENCE [LARGE SCALE GENOMIC DNA]</scope>
    <source>
        <strain evidence="6">KACC 13778</strain>
    </source>
</reference>
<evidence type="ECO:0000256" key="2">
    <source>
        <dbReference type="ARBA" id="ARBA00022795"/>
    </source>
</evidence>
<comment type="similarity">
    <text evidence="1">Belongs to the FlgD family.</text>
</comment>
<dbReference type="InterPro" id="IPR005648">
    <property type="entry name" value="FlgD"/>
</dbReference>
<dbReference type="Proteomes" id="UP001595956">
    <property type="component" value="Unassembled WGS sequence"/>
</dbReference>
<dbReference type="Pfam" id="PF13861">
    <property type="entry name" value="FLgD_tudor"/>
    <property type="match status" value="1"/>
</dbReference>
<dbReference type="Pfam" id="PF03963">
    <property type="entry name" value="FlgD"/>
    <property type="match status" value="1"/>
</dbReference>
<dbReference type="InterPro" id="IPR025963">
    <property type="entry name" value="FLgD_Tudor"/>
</dbReference>
<sequence length="167" mass="16996">MTVGATEAVGTTQPGLYTPPSSTSSEDKEMFLNLMVAQLRYQDPLNPADSGEFLAQSAQFTSLEKMQDVADQTAALLATSVSFGASNMVGRSVTYIDADGEAISGVVDSVSFDASGPMLQIGGQSVSLGQVQSVGTPPAPGTPATGTPATDTDTATDETPTDDTPAP</sequence>
<feature type="region of interest" description="Disordered" evidence="3">
    <location>
        <begin position="1"/>
        <end position="25"/>
    </location>
</feature>
<keyword evidence="5" id="KW-0969">Cilium</keyword>
<evidence type="ECO:0000313" key="6">
    <source>
        <dbReference type="Proteomes" id="UP001595956"/>
    </source>
</evidence>
<name>A0ABW0N2Q3_9ACTN</name>
<comment type="caution">
    <text evidence="5">The sequence shown here is derived from an EMBL/GenBank/DDBJ whole genome shotgun (WGS) entry which is preliminary data.</text>
</comment>
<feature type="compositionally biased region" description="Polar residues" evidence="3">
    <location>
        <begin position="9"/>
        <end position="24"/>
    </location>
</feature>
<feature type="compositionally biased region" description="Low complexity" evidence="3">
    <location>
        <begin position="142"/>
        <end position="153"/>
    </location>
</feature>
<evidence type="ECO:0000256" key="1">
    <source>
        <dbReference type="ARBA" id="ARBA00010577"/>
    </source>
</evidence>
<proteinExistence type="inferred from homology"/>
<gene>
    <name evidence="5" type="ORF">ACFPKY_14255</name>
</gene>